<accession>A0A7W8D394</accession>
<name>A0A7W8D394_9FIRM</name>
<evidence type="ECO:0000313" key="1">
    <source>
        <dbReference type="EMBL" id="MBB5184745.1"/>
    </source>
</evidence>
<proteinExistence type="predicted"/>
<dbReference type="EMBL" id="JACHHD010000006">
    <property type="protein sequence ID" value="MBB5184745.1"/>
    <property type="molecule type" value="Genomic_DNA"/>
</dbReference>
<organism evidence="1 2">
    <name type="scientific">Faecalicoccus acidiformans</name>
    <dbReference type="NCBI Taxonomy" id="915173"/>
    <lineage>
        <taxon>Bacteria</taxon>
        <taxon>Bacillati</taxon>
        <taxon>Bacillota</taxon>
        <taxon>Erysipelotrichia</taxon>
        <taxon>Erysipelotrichales</taxon>
        <taxon>Erysipelotrichaceae</taxon>
        <taxon>Faecalicoccus</taxon>
    </lineage>
</organism>
<comment type="caution">
    <text evidence="1">The sequence shown here is derived from an EMBL/GenBank/DDBJ whole genome shotgun (WGS) entry which is preliminary data.</text>
</comment>
<protein>
    <submittedName>
        <fullName evidence="1">Uncharacterized protein</fullName>
    </submittedName>
</protein>
<reference evidence="1 2" key="1">
    <citation type="submission" date="2020-08" db="EMBL/GenBank/DDBJ databases">
        <title>Genomic Encyclopedia of Type Strains, Phase IV (KMG-IV): sequencing the most valuable type-strain genomes for metagenomic binning, comparative biology and taxonomic classification.</title>
        <authorList>
            <person name="Goeker M."/>
        </authorList>
    </citation>
    <scope>NUCLEOTIDE SEQUENCE [LARGE SCALE GENOMIC DNA]</scope>
    <source>
        <strain evidence="1 2">DSM 26963</strain>
    </source>
</reference>
<dbReference type="AlphaFoldDB" id="A0A7W8D394"/>
<dbReference type="RefSeq" id="WP_183374985.1">
    <property type="nucleotide sequence ID" value="NZ_CAWVLV010000015.1"/>
</dbReference>
<sequence length="106" mass="12324">MIQYKRLQDLPKRLEQLGIDSPFSSDLSEEAIKDTISQIENDWLDGTLIDLTPLKSNEDSIHFNLVTMGIPNTTIKIVFEATYEEYDPEFEVFQYTYTTPVGWIEE</sequence>
<dbReference type="Proteomes" id="UP000521313">
    <property type="component" value="Unassembled WGS sequence"/>
</dbReference>
<evidence type="ECO:0000313" key="2">
    <source>
        <dbReference type="Proteomes" id="UP000521313"/>
    </source>
</evidence>
<gene>
    <name evidence="1" type="ORF">HNQ43_000788</name>
</gene>